<dbReference type="EMBL" id="FMWK01000001">
    <property type="protein sequence ID" value="SCZ76016.1"/>
    <property type="molecule type" value="Genomic_DNA"/>
</dbReference>
<dbReference type="Proteomes" id="UP000199428">
    <property type="component" value="Unassembled WGS sequence"/>
</dbReference>
<evidence type="ECO:0000313" key="2">
    <source>
        <dbReference type="Proteomes" id="UP000199428"/>
    </source>
</evidence>
<dbReference type="AlphaFoldDB" id="A0A1G5RPW5"/>
<sequence length="140" mass="16003">MPVSARMKRTPNCVGICIDEAKNGFKGRVYNCFSKEPQSFNDINEMFYIVEGVMDALNFPAVKTKNRAFKKTSVDFEVKSVDVENKVLEAEELIPADAKNGYVVMVTSRDNVTWQGMIYDKKKDVEFTFNSEVELIRLLK</sequence>
<protein>
    <submittedName>
        <fullName evidence="1">Uncharacterized protein</fullName>
    </submittedName>
</protein>
<dbReference type="RefSeq" id="WP_090160370.1">
    <property type="nucleotide sequence ID" value="NZ_FMWK01000001.1"/>
</dbReference>
<name>A0A1G5RPW5_PSEXY</name>
<reference evidence="1 2" key="1">
    <citation type="submission" date="2016-10" db="EMBL/GenBank/DDBJ databases">
        <authorList>
            <person name="de Groot N.N."/>
        </authorList>
    </citation>
    <scope>NUCLEOTIDE SEQUENCE [LARGE SCALE GENOMIC DNA]</scope>
    <source>
        <strain evidence="1 2">DSM 10317</strain>
    </source>
</reference>
<accession>A0A1G5RPW5</accession>
<gene>
    <name evidence="1" type="ORF">SAMN02910350_00035</name>
</gene>
<proteinExistence type="predicted"/>
<organism evidence="1 2">
    <name type="scientific">Pseudobutyrivibrio xylanivorans</name>
    <dbReference type="NCBI Taxonomy" id="185007"/>
    <lineage>
        <taxon>Bacteria</taxon>
        <taxon>Bacillati</taxon>
        <taxon>Bacillota</taxon>
        <taxon>Clostridia</taxon>
        <taxon>Lachnospirales</taxon>
        <taxon>Lachnospiraceae</taxon>
        <taxon>Pseudobutyrivibrio</taxon>
    </lineage>
</organism>
<evidence type="ECO:0000313" key="1">
    <source>
        <dbReference type="EMBL" id="SCZ76016.1"/>
    </source>
</evidence>